<dbReference type="EMBL" id="VYQF01000001">
    <property type="protein sequence ID" value="KAA9041254.1"/>
    <property type="molecule type" value="Genomic_DNA"/>
</dbReference>
<dbReference type="Proteomes" id="UP000326903">
    <property type="component" value="Unassembled WGS sequence"/>
</dbReference>
<reference evidence="2 3" key="1">
    <citation type="submission" date="2019-09" db="EMBL/GenBank/DDBJ databases">
        <title>Draft genome sequence of Ginsengibacter sp. BR5-29.</title>
        <authorList>
            <person name="Im W.-T."/>
        </authorList>
    </citation>
    <scope>NUCLEOTIDE SEQUENCE [LARGE SCALE GENOMIC DNA]</scope>
    <source>
        <strain evidence="2 3">BR5-29</strain>
    </source>
</reference>
<feature type="transmembrane region" description="Helical" evidence="1">
    <location>
        <begin position="121"/>
        <end position="140"/>
    </location>
</feature>
<evidence type="ECO:0000313" key="3">
    <source>
        <dbReference type="Proteomes" id="UP000326903"/>
    </source>
</evidence>
<keyword evidence="1" id="KW-0812">Transmembrane</keyword>
<evidence type="ECO:0000313" key="2">
    <source>
        <dbReference type="EMBL" id="KAA9041254.1"/>
    </source>
</evidence>
<keyword evidence="1" id="KW-0472">Membrane</keyword>
<feature type="transmembrane region" description="Helical" evidence="1">
    <location>
        <begin position="300"/>
        <end position="325"/>
    </location>
</feature>
<organism evidence="2 3">
    <name type="scientific">Ginsengibacter hankyongi</name>
    <dbReference type="NCBI Taxonomy" id="2607284"/>
    <lineage>
        <taxon>Bacteria</taxon>
        <taxon>Pseudomonadati</taxon>
        <taxon>Bacteroidota</taxon>
        <taxon>Chitinophagia</taxon>
        <taxon>Chitinophagales</taxon>
        <taxon>Chitinophagaceae</taxon>
        <taxon>Ginsengibacter</taxon>
    </lineage>
</organism>
<name>A0A5J5IMV4_9BACT</name>
<keyword evidence="3" id="KW-1185">Reference proteome</keyword>
<sequence>MEKTARFLISPSLLFWKILQTLFWFVGVDLLLIMLFYPPLGITLFWNILIPLAPALFVLCTGIWRNICPLATTSMLPDKFGISQKRKITSAQQQTLNLLGVIGLLLLIPLRHVIFNVSGQTTALFIISLSVIAFSSGFIFESRSAWCSGLCPVHPVEKFYGSRAAFSLPNAQCNTCVKCSVPCPDSTKNLTPAALKSTKSKVTEMLLVGAFPGYIWGWFHVPDYSAAFPLHHYYIVYAYPVSGGIITLLLYILLKSRFHNNRKLIMNLFAASAVSCYYWFRLPQLFGFSSLETNGVLVNLIGYLPAWSMNILNLATTSLFVWWMVIANKKYRSWSIRPAYET</sequence>
<feature type="transmembrane region" description="Helical" evidence="1">
    <location>
        <begin position="21"/>
        <end position="38"/>
    </location>
</feature>
<dbReference type="AlphaFoldDB" id="A0A5J5IMV4"/>
<accession>A0A5J5IMV4</accession>
<feature type="transmembrane region" description="Helical" evidence="1">
    <location>
        <begin position="233"/>
        <end position="252"/>
    </location>
</feature>
<feature type="transmembrane region" description="Helical" evidence="1">
    <location>
        <begin position="205"/>
        <end position="221"/>
    </location>
</feature>
<feature type="transmembrane region" description="Helical" evidence="1">
    <location>
        <begin position="95"/>
        <end position="115"/>
    </location>
</feature>
<keyword evidence="1" id="KW-1133">Transmembrane helix</keyword>
<dbReference type="RefSeq" id="WP_150413343.1">
    <property type="nucleotide sequence ID" value="NZ_VYQF01000001.1"/>
</dbReference>
<protein>
    <submittedName>
        <fullName evidence="2">Ferredoxin</fullName>
    </submittedName>
</protein>
<comment type="caution">
    <text evidence="2">The sequence shown here is derived from an EMBL/GenBank/DDBJ whole genome shotgun (WGS) entry which is preliminary data.</text>
</comment>
<feature type="transmembrane region" description="Helical" evidence="1">
    <location>
        <begin position="44"/>
        <end position="64"/>
    </location>
</feature>
<evidence type="ECO:0000256" key="1">
    <source>
        <dbReference type="SAM" id="Phobius"/>
    </source>
</evidence>
<proteinExistence type="predicted"/>
<gene>
    <name evidence="2" type="ORF">FW778_04250</name>
</gene>
<feature type="transmembrane region" description="Helical" evidence="1">
    <location>
        <begin position="264"/>
        <end position="280"/>
    </location>
</feature>